<dbReference type="RefSeq" id="XP_007841743.1">
    <property type="nucleotide sequence ID" value="XM_007843552.1"/>
</dbReference>
<dbReference type="Pfam" id="PF00106">
    <property type="entry name" value="adh_short"/>
    <property type="match status" value="1"/>
</dbReference>
<protein>
    <submittedName>
        <fullName evidence="4">Uncharacterized protein</fullName>
    </submittedName>
</protein>
<gene>
    <name evidence="4" type="ORF">PFICI_14971</name>
</gene>
<evidence type="ECO:0000256" key="3">
    <source>
        <dbReference type="ARBA" id="ARBA00023002"/>
    </source>
</evidence>
<proteinExistence type="inferred from homology"/>
<dbReference type="GO" id="GO:0016491">
    <property type="term" value="F:oxidoreductase activity"/>
    <property type="evidence" value="ECO:0007669"/>
    <property type="project" value="UniProtKB-KW"/>
</dbReference>
<name>W3WKM3_PESFW</name>
<evidence type="ECO:0000313" key="5">
    <source>
        <dbReference type="Proteomes" id="UP000030651"/>
    </source>
</evidence>
<dbReference type="PANTHER" id="PTHR43544">
    <property type="entry name" value="SHORT-CHAIN DEHYDROGENASE/REDUCTASE"/>
    <property type="match status" value="1"/>
</dbReference>
<dbReference type="eggNOG" id="KOG1611">
    <property type="taxonomic scope" value="Eukaryota"/>
</dbReference>
<evidence type="ECO:0000256" key="2">
    <source>
        <dbReference type="ARBA" id="ARBA00022857"/>
    </source>
</evidence>
<reference evidence="5" key="1">
    <citation type="journal article" date="2015" name="BMC Genomics">
        <title>Genomic and transcriptomic analysis of the endophytic fungus Pestalotiopsis fici reveals its lifestyle and high potential for synthesis of natural products.</title>
        <authorList>
            <person name="Wang X."/>
            <person name="Zhang X."/>
            <person name="Liu L."/>
            <person name="Xiang M."/>
            <person name="Wang W."/>
            <person name="Sun X."/>
            <person name="Che Y."/>
            <person name="Guo L."/>
            <person name="Liu G."/>
            <person name="Guo L."/>
            <person name="Wang C."/>
            <person name="Yin W.B."/>
            <person name="Stadler M."/>
            <person name="Zhang X."/>
            <person name="Liu X."/>
        </authorList>
    </citation>
    <scope>NUCLEOTIDE SEQUENCE [LARGE SCALE GENOMIC DNA]</scope>
    <source>
        <strain evidence="5">W106-1 / CGMCC3.15140</strain>
    </source>
</reference>
<dbReference type="InterPro" id="IPR002347">
    <property type="entry name" value="SDR_fam"/>
</dbReference>
<dbReference type="AlphaFoldDB" id="W3WKM3"/>
<evidence type="ECO:0000256" key="1">
    <source>
        <dbReference type="ARBA" id="ARBA00006484"/>
    </source>
</evidence>
<dbReference type="SUPFAM" id="SSF51735">
    <property type="entry name" value="NAD(P)-binding Rossmann-fold domains"/>
    <property type="match status" value="1"/>
</dbReference>
<dbReference type="InterPro" id="IPR036291">
    <property type="entry name" value="NAD(P)-bd_dom_sf"/>
</dbReference>
<sequence length="250" mass="26273">MSSQLVVVITGAGRGIGKSLAQAYLARPNHTVVGTIRDDAAPGVAELKASLKGDGSRLLLVKIESASPQDSTTAVKEMEAQGIDHVDILIPNAGISPPIEPIETVDLGVLSNAFNVNAVGPLALYQACYPLLKKSSNAKFVPISSAAGTLGGMGQGRTHVAPSYCISKAALNWITQAAHWGNEWLTAVALNPGLVDTDMGSKTAKFLGLERAPWTPEQSAEKIMGIIDQASREKYSGKFINAITGDELPW</sequence>
<dbReference type="GeneID" id="19279984"/>
<dbReference type="InterPro" id="IPR051468">
    <property type="entry name" value="Fungal_SecMetab_SDRs"/>
</dbReference>
<keyword evidence="2" id="KW-0521">NADP</keyword>
<keyword evidence="5" id="KW-1185">Reference proteome</keyword>
<dbReference type="Proteomes" id="UP000030651">
    <property type="component" value="Unassembled WGS sequence"/>
</dbReference>
<dbReference type="Gene3D" id="3.40.50.720">
    <property type="entry name" value="NAD(P)-binding Rossmann-like Domain"/>
    <property type="match status" value="1"/>
</dbReference>
<dbReference type="KEGG" id="pfy:PFICI_14971"/>
<dbReference type="EMBL" id="KI912122">
    <property type="protein sequence ID" value="ETS73366.1"/>
    <property type="molecule type" value="Genomic_DNA"/>
</dbReference>
<dbReference type="PRINTS" id="PR00081">
    <property type="entry name" value="GDHRDH"/>
</dbReference>
<organism evidence="4 5">
    <name type="scientific">Pestalotiopsis fici (strain W106-1 / CGMCC3.15140)</name>
    <dbReference type="NCBI Taxonomy" id="1229662"/>
    <lineage>
        <taxon>Eukaryota</taxon>
        <taxon>Fungi</taxon>
        <taxon>Dikarya</taxon>
        <taxon>Ascomycota</taxon>
        <taxon>Pezizomycotina</taxon>
        <taxon>Sordariomycetes</taxon>
        <taxon>Xylariomycetidae</taxon>
        <taxon>Amphisphaeriales</taxon>
        <taxon>Sporocadaceae</taxon>
        <taxon>Pestalotiopsis</taxon>
    </lineage>
</organism>
<accession>W3WKM3</accession>
<dbReference type="OMA" id="TAIMICD"/>
<keyword evidence="3" id="KW-0560">Oxidoreductase</keyword>
<dbReference type="HOGENOM" id="CLU_010194_9_1_1"/>
<dbReference type="CDD" id="cd05325">
    <property type="entry name" value="carb_red_sniffer_like_SDR_c"/>
    <property type="match status" value="1"/>
</dbReference>
<evidence type="ECO:0000313" key="4">
    <source>
        <dbReference type="EMBL" id="ETS73366.1"/>
    </source>
</evidence>
<dbReference type="PANTHER" id="PTHR43544:SF7">
    <property type="entry name" value="NADB-LER2"/>
    <property type="match status" value="1"/>
</dbReference>
<dbReference type="GO" id="GO:0005737">
    <property type="term" value="C:cytoplasm"/>
    <property type="evidence" value="ECO:0007669"/>
    <property type="project" value="TreeGrafter"/>
</dbReference>
<comment type="similarity">
    <text evidence="1">Belongs to the short-chain dehydrogenases/reductases (SDR) family.</text>
</comment>
<dbReference type="InParanoid" id="W3WKM3"/>
<dbReference type="OrthoDB" id="9876299at2759"/>